<evidence type="ECO:0000256" key="1">
    <source>
        <dbReference type="SAM" id="Phobius"/>
    </source>
</evidence>
<proteinExistence type="predicted"/>
<feature type="transmembrane region" description="Helical" evidence="1">
    <location>
        <begin position="259"/>
        <end position="279"/>
    </location>
</feature>
<dbReference type="EMBL" id="JAJSOF020000033">
    <property type="protein sequence ID" value="KAJ4430429.1"/>
    <property type="molecule type" value="Genomic_DNA"/>
</dbReference>
<organism evidence="2 3">
    <name type="scientific">Periplaneta americana</name>
    <name type="common">American cockroach</name>
    <name type="synonym">Blatta americana</name>
    <dbReference type="NCBI Taxonomy" id="6978"/>
    <lineage>
        <taxon>Eukaryota</taxon>
        <taxon>Metazoa</taxon>
        <taxon>Ecdysozoa</taxon>
        <taxon>Arthropoda</taxon>
        <taxon>Hexapoda</taxon>
        <taxon>Insecta</taxon>
        <taxon>Pterygota</taxon>
        <taxon>Neoptera</taxon>
        <taxon>Polyneoptera</taxon>
        <taxon>Dictyoptera</taxon>
        <taxon>Blattodea</taxon>
        <taxon>Blattoidea</taxon>
        <taxon>Blattidae</taxon>
        <taxon>Blattinae</taxon>
        <taxon>Periplaneta</taxon>
    </lineage>
</organism>
<name>A0ABQ8S981_PERAM</name>
<protein>
    <recommendedName>
        <fullName evidence="4">Reverse transcriptase domain-containing protein</fullName>
    </recommendedName>
</protein>
<reference evidence="2 3" key="1">
    <citation type="journal article" date="2022" name="Allergy">
        <title>Genome assembly and annotation of Periplaneta americana reveal a comprehensive cockroach allergen profile.</title>
        <authorList>
            <person name="Wang L."/>
            <person name="Xiong Q."/>
            <person name="Saelim N."/>
            <person name="Wang L."/>
            <person name="Nong W."/>
            <person name="Wan A.T."/>
            <person name="Shi M."/>
            <person name="Liu X."/>
            <person name="Cao Q."/>
            <person name="Hui J.H.L."/>
            <person name="Sookrung N."/>
            <person name="Leung T.F."/>
            <person name="Tungtrongchitr A."/>
            <person name="Tsui S.K.W."/>
        </authorList>
    </citation>
    <scope>NUCLEOTIDE SEQUENCE [LARGE SCALE GENOMIC DNA]</scope>
    <source>
        <strain evidence="2">PWHHKU_190912</strain>
    </source>
</reference>
<evidence type="ECO:0008006" key="4">
    <source>
        <dbReference type="Google" id="ProtNLM"/>
    </source>
</evidence>
<accession>A0ABQ8S981</accession>
<keyword evidence="1" id="KW-1133">Transmembrane helix</keyword>
<keyword evidence="3" id="KW-1185">Reference proteome</keyword>
<sequence>MEQDRLNMEAAAVLKQISSTFLRSSRCCPMKETHCPILPDVRYYPTLPYVFEESEYFGEYAINKVQENNEGFELNGLHQQLVYADNVNVLRENPQTIRENTGILLEASNEIGLEVSPEKTKQISDNLLVPIIFSPVSCIKANSERVKVLREASIILIYEASMIPVVPVDCVDRLLRDITKCNDQSLDVSVSSGTGDNSSKEVSVGNIHSKPYIYIGTETSTCTSEVLALAVQALVPLRHKAVNGCLVKFPGLRCKPVPIFFVVVTLDASIADIVVSILVRSDDNKTSCSM</sequence>
<evidence type="ECO:0000313" key="2">
    <source>
        <dbReference type="EMBL" id="KAJ4430429.1"/>
    </source>
</evidence>
<keyword evidence="1" id="KW-0812">Transmembrane</keyword>
<gene>
    <name evidence="2" type="ORF">ANN_22645</name>
</gene>
<evidence type="ECO:0000313" key="3">
    <source>
        <dbReference type="Proteomes" id="UP001148838"/>
    </source>
</evidence>
<comment type="caution">
    <text evidence="2">The sequence shown here is derived from an EMBL/GenBank/DDBJ whole genome shotgun (WGS) entry which is preliminary data.</text>
</comment>
<dbReference type="Proteomes" id="UP001148838">
    <property type="component" value="Unassembled WGS sequence"/>
</dbReference>
<keyword evidence="1" id="KW-0472">Membrane</keyword>